<evidence type="ECO:0000256" key="1">
    <source>
        <dbReference type="ARBA" id="ARBA00022679"/>
    </source>
</evidence>
<dbReference type="PANTHER" id="PTHR31625">
    <property type="match status" value="1"/>
</dbReference>
<evidence type="ECO:0000256" key="2">
    <source>
        <dbReference type="ARBA" id="ARBA00023315"/>
    </source>
</evidence>
<sequence length="451" mass="49327">MASSKTVTFLEQCHVSPAASTTADLSLPLTIFDAPWIGFHVIQRLFFFNFTHNKTYFIENTIPSLKESLSLTLKHFFPLAGNLIYPSDSSGKPEIKYSIGDSISLTFAESNDDFSYLVGNDPKTAHRFYPLAPELKLASSEISGNKIVPHLALQVTLFPNSGICITCTDSHSITDANVVVGFLKAWGSVYKNKGDAELVATSSVPFLDRSALIKEREVLDRVLSIDPQSINFNLSPAVMLSENLVRASFVICEADVVKLKQSVRSKSGVAVTCAYIWICRLKAMNDVGEKVDESENVHFILSVDCRTHLDPPIASTYMGNCVAPCIATSRIGDLLRPEGLKIAAELIGDACDKRVADKEGLLKGGFISELEEVNWSRSFGAAGLVTSDVYDTDFGWGNKLEKFESISTDMDGSMSLEKSGKFEGGFEISLSMAKQKMVAFTSIFTNGLRDL</sequence>
<keyword evidence="4" id="KW-1185">Reference proteome</keyword>
<dbReference type="GO" id="GO:0016747">
    <property type="term" value="F:acyltransferase activity, transferring groups other than amino-acyl groups"/>
    <property type="evidence" value="ECO:0007669"/>
    <property type="project" value="UniProtKB-ARBA"/>
</dbReference>
<dbReference type="InterPro" id="IPR051504">
    <property type="entry name" value="Plant_metabolite_acyltrans"/>
</dbReference>
<evidence type="ECO:0000313" key="3">
    <source>
        <dbReference type="EMBL" id="KAL3508517.1"/>
    </source>
</evidence>
<gene>
    <name evidence="3" type="ORF">ACH5RR_027918</name>
</gene>
<dbReference type="EMBL" id="JBJUIK010000012">
    <property type="protein sequence ID" value="KAL3508517.1"/>
    <property type="molecule type" value="Genomic_DNA"/>
</dbReference>
<evidence type="ECO:0000313" key="4">
    <source>
        <dbReference type="Proteomes" id="UP001630127"/>
    </source>
</evidence>
<organism evidence="3 4">
    <name type="scientific">Cinchona calisaya</name>
    <dbReference type="NCBI Taxonomy" id="153742"/>
    <lineage>
        <taxon>Eukaryota</taxon>
        <taxon>Viridiplantae</taxon>
        <taxon>Streptophyta</taxon>
        <taxon>Embryophyta</taxon>
        <taxon>Tracheophyta</taxon>
        <taxon>Spermatophyta</taxon>
        <taxon>Magnoliopsida</taxon>
        <taxon>eudicotyledons</taxon>
        <taxon>Gunneridae</taxon>
        <taxon>Pentapetalae</taxon>
        <taxon>asterids</taxon>
        <taxon>lamiids</taxon>
        <taxon>Gentianales</taxon>
        <taxon>Rubiaceae</taxon>
        <taxon>Cinchonoideae</taxon>
        <taxon>Cinchoneae</taxon>
        <taxon>Cinchona</taxon>
    </lineage>
</organism>
<name>A0ABD2YRQ9_9GENT</name>
<comment type="caution">
    <text evidence="3">The sequence shown here is derived from an EMBL/GenBank/DDBJ whole genome shotgun (WGS) entry which is preliminary data.</text>
</comment>
<dbReference type="Proteomes" id="UP001630127">
    <property type="component" value="Unassembled WGS sequence"/>
</dbReference>
<keyword evidence="1" id="KW-0808">Transferase</keyword>
<accession>A0ABD2YRQ9</accession>
<dbReference type="Pfam" id="PF02458">
    <property type="entry name" value="Transferase"/>
    <property type="match status" value="1"/>
</dbReference>
<proteinExistence type="predicted"/>
<keyword evidence="2" id="KW-0012">Acyltransferase</keyword>
<dbReference type="Gene3D" id="3.30.559.10">
    <property type="entry name" value="Chloramphenicol acetyltransferase-like domain"/>
    <property type="match status" value="2"/>
</dbReference>
<dbReference type="AlphaFoldDB" id="A0ABD2YRQ9"/>
<protein>
    <submittedName>
        <fullName evidence="3">Uncharacterized protein</fullName>
    </submittedName>
</protein>
<reference evidence="3 4" key="1">
    <citation type="submission" date="2024-11" db="EMBL/GenBank/DDBJ databases">
        <title>A near-complete genome assembly of Cinchona calisaya.</title>
        <authorList>
            <person name="Lian D.C."/>
            <person name="Zhao X.W."/>
            <person name="Wei L."/>
        </authorList>
    </citation>
    <scope>NUCLEOTIDE SEQUENCE [LARGE SCALE GENOMIC DNA]</scope>
    <source>
        <tissue evidence="3">Nenye</tissue>
    </source>
</reference>
<dbReference type="InterPro" id="IPR023213">
    <property type="entry name" value="CAT-like_dom_sf"/>
</dbReference>